<accession>A0A0B7BWM0</accession>
<feature type="region of interest" description="Disordered" evidence="1">
    <location>
        <begin position="22"/>
        <end position="41"/>
    </location>
</feature>
<dbReference type="EMBL" id="HACG01049911">
    <property type="protein sequence ID" value="CEK96776.1"/>
    <property type="molecule type" value="Transcribed_RNA"/>
</dbReference>
<gene>
    <name evidence="2" type="primary">ORF213416</name>
</gene>
<feature type="compositionally biased region" description="Low complexity" evidence="1">
    <location>
        <begin position="23"/>
        <end position="37"/>
    </location>
</feature>
<feature type="non-terminal residue" evidence="2">
    <location>
        <position position="130"/>
    </location>
</feature>
<protein>
    <submittedName>
        <fullName evidence="2">Uncharacterized protein</fullName>
    </submittedName>
</protein>
<proteinExistence type="predicted"/>
<evidence type="ECO:0000313" key="2">
    <source>
        <dbReference type="EMBL" id="CEK96776.1"/>
    </source>
</evidence>
<evidence type="ECO:0000256" key="1">
    <source>
        <dbReference type="SAM" id="MobiDB-lite"/>
    </source>
</evidence>
<name>A0A0B7BWM0_9EUPU</name>
<dbReference type="AlphaFoldDB" id="A0A0B7BWM0"/>
<sequence>NWNENVSGMEDSMPFVFDPFEDSANNMNNNNNNSSSSTTLEDLVESLTKQVKELDQQLMEAMKRETELQNQIEDREHSYNEMIETLKQELEHEKQVEVETLQSEFRIQLEIELKRQAAELLVVQSAQAES</sequence>
<reference evidence="2" key="1">
    <citation type="submission" date="2014-12" db="EMBL/GenBank/DDBJ databases">
        <title>Insight into the proteome of Arion vulgaris.</title>
        <authorList>
            <person name="Aradska J."/>
            <person name="Bulat T."/>
            <person name="Smidak R."/>
            <person name="Sarate P."/>
            <person name="Gangsoo J."/>
            <person name="Sialana F."/>
            <person name="Bilban M."/>
            <person name="Lubec G."/>
        </authorList>
    </citation>
    <scope>NUCLEOTIDE SEQUENCE</scope>
    <source>
        <tissue evidence="2">Skin</tissue>
    </source>
</reference>
<organism evidence="2">
    <name type="scientific">Arion vulgaris</name>
    <dbReference type="NCBI Taxonomy" id="1028688"/>
    <lineage>
        <taxon>Eukaryota</taxon>
        <taxon>Metazoa</taxon>
        <taxon>Spiralia</taxon>
        <taxon>Lophotrochozoa</taxon>
        <taxon>Mollusca</taxon>
        <taxon>Gastropoda</taxon>
        <taxon>Heterobranchia</taxon>
        <taxon>Euthyneura</taxon>
        <taxon>Panpulmonata</taxon>
        <taxon>Eupulmonata</taxon>
        <taxon>Stylommatophora</taxon>
        <taxon>Helicina</taxon>
        <taxon>Arionoidea</taxon>
        <taxon>Arionidae</taxon>
        <taxon>Arion</taxon>
    </lineage>
</organism>
<feature type="non-terminal residue" evidence="2">
    <location>
        <position position="1"/>
    </location>
</feature>